<dbReference type="InterPro" id="IPR029063">
    <property type="entry name" value="SAM-dependent_MTases_sf"/>
</dbReference>
<proteinExistence type="predicted"/>
<dbReference type="InterPro" id="IPR013216">
    <property type="entry name" value="Methyltransf_11"/>
</dbReference>
<accession>A0A0F9G2P0</accession>
<dbReference type="SUPFAM" id="SSF53335">
    <property type="entry name" value="S-adenosyl-L-methionine-dependent methyltransferases"/>
    <property type="match status" value="1"/>
</dbReference>
<dbReference type="PANTHER" id="PTHR45036:SF1">
    <property type="entry name" value="METHYLTRANSFERASE LIKE 7A"/>
    <property type="match status" value="1"/>
</dbReference>
<feature type="domain" description="Methyltransferase type 11" evidence="1">
    <location>
        <begin position="43"/>
        <end position="136"/>
    </location>
</feature>
<reference evidence="2" key="1">
    <citation type="journal article" date="2015" name="Nature">
        <title>Complex archaea that bridge the gap between prokaryotes and eukaryotes.</title>
        <authorList>
            <person name="Spang A."/>
            <person name="Saw J.H."/>
            <person name="Jorgensen S.L."/>
            <person name="Zaremba-Niedzwiedzka K."/>
            <person name="Martijn J."/>
            <person name="Lind A.E."/>
            <person name="van Eijk R."/>
            <person name="Schleper C."/>
            <person name="Guy L."/>
            <person name="Ettema T.J."/>
        </authorList>
    </citation>
    <scope>NUCLEOTIDE SEQUENCE</scope>
</reference>
<dbReference type="AlphaFoldDB" id="A0A0F9G2P0"/>
<gene>
    <name evidence="2" type="ORF">LCGC14_1879420</name>
</gene>
<name>A0A0F9G2P0_9ZZZZ</name>
<dbReference type="Pfam" id="PF08241">
    <property type="entry name" value="Methyltransf_11"/>
    <property type="match status" value="1"/>
</dbReference>
<protein>
    <recommendedName>
        <fullName evidence="1">Methyltransferase type 11 domain-containing protein</fullName>
    </recommendedName>
</protein>
<dbReference type="Gene3D" id="3.40.50.150">
    <property type="entry name" value="Vaccinia Virus protein VP39"/>
    <property type="match status" value="1"/>
</dbReference>
<dbReference type="CDD" id="cd02440">
    <property type="entry name" value="AdoMet_MTases"/>
    <property type="match status" value="1"/>
</dbReference>
<dbReference type="PANTHER" id="PTHR45036">
    <property type="entry name" value="METHYLTRANSFERASE LIKE 7B"/>
    <property type="match status" value="1"/>
</dbReference>
<sequence length="195" mass="21789">MTPDQKGHKWFASIYDSMTARAERTFMKDVREEIAGGARGRVLEVGAGTGANFPYYNDQTEEVTATEPDPYMLQRARRRAEGIGRSIILNQASAEHLPFEDASFDTVVSTLVMCSVGEPLRALSEVRRVLKPSGELRMYEHVRYEHAFGAFWQDLITPVWRWVGAGCHPNRDIAAAVREVNRSRGRASSSGATLL</sequence>
<organism evidence="2">
    <name type="scientific">marine sediment metagenome</name>
    <dbReference type="NCBI Taxonomy" id="412755"/>
    <lineage>
        <taxon>unclassified sequences</taxon>
        <taxon>metagenomes</taxon>
        <taxon>ecological metagenomes</taxon>
    </lineage>
</organism>
<comment type="caution">
    <text evidence="2">The sequence shown here is derived from an EMBL/GenBank/DDBJ whole genome shotgun (WGS) entry which is preliminary data.</text>
</comment>
<dbReference type="GO" id="GO:0008757">
    <property type="term" value="F:S-adenosylmethionine-dependent methyltransferase activity"/>
    <property type="evidence" value="ECO:0007669"/>
    <property type="project" value="InterPro"/>
</dbReference>
<dbReference type="EMBL" id="LAZR01019322">
    <property type="protein sequence ID" value="KKL92964.1"/>
    <property type="molecule type" value="Genomic_DNA"/>
</dbReference>
<dbReference type="InterPro" id="IPR052356">
    <property type="entry name" value="Thiol_S-MT"/>
</dbReference>
<evidence type="ECO:0000313" key="2">
    <source>
        <dbReference type="EMBL" id="KKL92964.1"/>
    </source>
</evidence>
<evidence type="ECO:0000259" key="1">
    <source>
        <dbReference type="Pfam" id="PF08241"/>
    </source>
</evidence>